<reference evidence="2" key="1">
    <citation type="submission" date="2013-08" db="EMBL/GenBank/DDBJ databases">
        <authorList>
            <person name="Mendez C."/>
            <person name="Richter M."/>
            <person name="Ferrer M."/>
            <person name="Sanchez J."/>
        </authorList>
    </citation>
    <scope>NUCLEOTIDE SEQUENCE</scope>
</reference>
<dbReference type="Gene3D" id="3.40.50.720">
    <property type="entry name" value="NAD(P)-binding Rossmann-like Domain"/>
    <property type="match status" value="1"/>
</dbReference>
<feature type="domain" description="CoA-binding" evidence="1">
    <location>
        <begin position="16"/>
        <end position="108"/>
    </location>
</feature>
<dbReference type="AlphaFoldDB" id="T0YN37"/>
<evidence type="ECO:0000259" key="1">
    <source>
        <dbReference type="SMART" id="SM00881"/>
    </source>
</evidence>
<dbReference type="SMART" id="SM00881">
    <property type="entry name" value="CoA_binding"/>
    <property type="match status" value="1"/>
</dbReference>
<gene>
    <name evidence="2" type="ORF">B2A_11994</name>
</gene>
<accession>T0YN37</accession>
<dbReference type="EMBL" id="AUZZ01008659">
    <property type="protein sequence ID" value="EQD36861.1"/>
    <property type="molecule type" value="Genomic_DNA"/>
</dbReference>
<comment type="caution">
    <text evidence="2">The sequence shown here is derived from an EMBL/GenBank/DDBJ whole genome shotgun (WGS) entry which is preliminary data.</text>
</comment>
<dbReference type="InterPro" id="IPR003781">
    <property type="entry name" value="CoA-bd"/>
</dbReference>
<protein>
    <submittedName>
        <fullName evidence="2">CoA-binding domain protein</fullName>
    </submittedName>
</protein>
<sequence length="140" mass="15877">MCMDEKQLKENIRKILLGFHVIAVVGCSREEGKPSHDVPKYLKSVGFRIIPVNPFADYILEEKAYKKLSDIPEKVEVVDVFRPAAEALQIANEAYAIGAKALWLQEGIISEEAEEFAVSHGMLFVMNRCMMKEHYSMNIS</sequence>
<name>T0YN37_9ZZZZ</name>
<evidence type="ECO:0000313" key="2">
    <source>
        <dbReference type="EMBL" id="EQD36861.1"/>
    </source>
</evidence>
<proteinExistence type="predicted"/>
<dbReference type="PANTHER" id="PTHR33303:SF2">
    <property type="entry name" value="COA-BINDING DOMAIN-CONTAINING PROTEIN"/>
    <property type="match status" value="1"/>
</dbReference>
<dbReference type="Pfam" id="PF13380">
    <property type="entry name" value="CoA_binding_2"/>
    <property type="match status" value="1"/>
</dbReference>
<dbReference type="PROSITE" id="PS51257">
    <property type="entry name" value="PROKAR_LIPOPROTEIN"/>
    <property type="match status" value="1"/>
</dbReference>
<dbReference type="SUPFAM" id="SSF51735">
    <property type="entry name" value="NAD(P)-binding Rossmann-fold domains"/>
    <property type="match status" value="1"/>
</dbReference>
<organism evidence="2">
    <name type="scientific">mine drainage metagenome</name>
    <dbReference type="NCBI Taxonomy" id="410659"/>
    <lineage>
        <taxon>unclassified sequences</taxon>
        <taxon>metagenomes</taxon>
        <taxon>ecological metagenomes</taxon>
    </lineage>
</organism>
<dbReference type="PANTHER" id="PTHR33303">
    <property type="entry name" value="CYTOPLASMIC PROTEIN-RELATED"/>
    <property type="match status" value="1"/>
</dbReference>
<reference evidence="2" key="2">
    <citation type="journal article" date="2014" name="ISME J.">
        <title>Microbial stratification in low pH oxic and suboxic macroscopic growths along an acid mine drainage.</title>
        <authorList>
            <person name="Mendez-Garcia C."/>
            <person name="Mesa V."/>
            <person name="Sprenger R.R."/>
            <person name="Richter M."/>
            <person name="Diez M.S."/>
            <person name="Solano J."/>
            <person name="Bargiela R."/>
            <person name="Golyshina O.V."/>
            <person name="Manteca A."/>
            <person name="Ramos J.L."/>
            <person name="Gallego J.R."/>
            <person name="Llorente I."/>
            <person name="Martins Dos Santos V.A."/>
            <person name="Jensen O.N."/>
            <person name="Pelaez A.I."/>
            <person name="Sanchez J."/>
            <person name="Ferrer M."/>
        </authorList>
    </citation>
    <scope>NUCLEOTIDE SEQUENCE</scope>
</reference>
<dbReference type="InterPro" id="IPR036291">
    <property type="entry name" value="NAD(P)-bd_dom_sf"/>
</dbReference>